<protein>
    <submittedName>
        <fullName evidence="1">Uncharacterized protein</fullName>
    </submittedName>
</protein>
<gene>
    <name evidence="1" type="ORF">PEPS_34980</name>
</gene>
<dbReference type="EMBL" id="AP025294">
    <property type="protein sequence ID" value="BDD01218.1"/>
    <property type="molecule type" value="Genomic_DNA"/>
</dbReference>
<geneLocation type="plasmid" evidence="1 2">
    <name>pPP2</name>
</geneLocation>
<accession>A0ABM7VJQ4</accession>
<proteinExistence type="predicted"/>
<dbReference type="Proteomes" id="UP001354989">
    <property type="component" value="Plasmid pPP2"/>
</dbReference>
<evidence type="ECO:0000313" key="2">
    <source>
        <dbReference type="Proteomes" id="UP001354989"/>
    </source>
</evidence>
<keyword evidence="1" id="KW-0614">Plasmid</keyword>
<name>A0ABM7VJQ4_9BACT</name>
<reference evidence="1 2" key="1">
    <citation type="submission" date="2021-12" db="EMBL/GenBank/DDBJ databases">
        <title>Genome sequencing of bacteria with rrn-lacking chromosome and rrn-plasmid.</title>
        <authorList>
            <person name="Anda M."/>
            <person name="Iwasaki W."/>
        </authorList>
    </citation>
    <scope>NUCLEOTIDE SEQUENCE [LARGE SCALE GENOMIC DNA]</scope>
    <source>
        <strain evidence="1 2">NBRC 101262</strain>
        <plasmid evidence="1 2">pPP2</plasmid>
    </source>
</reference>
<keyword evidence="2" id="KW-1185">Reference proteome</keyword>
<organism evidence="1 2">
    <name type="scientific">Persicobacter psychrovividus</name>
    <dbReference type="NCBI Taxonomy" id="387638"/>
    <lineage>
        <taxon>Bacteria</taxon>
        <taxon>Pseudomonadati</taxon>
        <taxon>Bacteroidota</taxon>
        <taxon>Cytophagia</taxon>
        <taxon>Cytophagales</taxon>
        <taxon>Persicobacteraceae</taxon>
        <taxon>Persicobacter</taxon>
    </lineage>
</organism>
<evidence type="ECO:0000313" key="1">
    <source>
        <dbReference type="EMBL" id="BDD01218.1"/>
    </source>
</evidence>
<sequence length="85" mass="9938">MFDFVSLGKRIKSKVMDGVKSRKSFTLDADVVQYIERYAKTNRVSNSTAVNQIIAMHKEQEQKKMVNFAEQMMDKHKDVFDYLAK</sequence>